<dbReference type="GeneID" id="81126471"/>
<evidence type="ECO:0000313" key="4">
    <source>
        <dbReference type="Proteomes" id="UP001596461"/>
    </source>
</evidence>
<dbReference type="InterPro" id="IPR055729">
    <property type="entry name" value="DUF7305"/>
</dbReference>
<dbReference type="Proteomes" id="UP001596461">
    <property type="component" value="Unassembled WGS sequence"/>
</dbReference>
<dbReference type="Pfam" id="PF23981">
    <property type="entry name" value="DUF7305"/>
    <property type="match status" value="1"/>
</dbReference>
<keyword evidence="1" id="KW-1133">Transmembrane helix</keyword>
<organism evidence="3 4">
    <name type="scientific">Halobaculum lipolyticum</name>
    <dbReference type="NCBI Taxonomy" id="3032001"/>
    <lineage>
        <taxon>Archaea</taxon>
        <taxon>Methanobacteriati</taxon>
        <taxon>Methanobacteriota</taxon>
        <taxon>Stenosarchaea group</taxon>
        <taxon>Halobacteria</taxon>
        <taxon>Halobacteriales</taxon>
        <taxon>Haloferacaceae</taxon>
        <taxon>Halobaculum</taxon>
    </lineage>
</organism>
<accession>A0ABD5W8M8</accession>
<feature type="domain" description="DUF7305" evidence="2">
    <location>
        <begin position="469"/>
        <end position="644"/>
    </location>
</feature>
<sequence>MYPGGKSGDRGQSEVIGFVLLIGLVAVGVTGVVALGGTAIDATQDRAAFDNAELAMSEFDSRTGVVALGGTGVNRVRFPTTDSGDVSVRGDAGSLRFEVTNRSTGAVAMNESMPLGAVVYEQGERSLAYQGGGVWALDESGNARMVSPPEFHYRVRDGRDPTLTLPIVTVRGNATGGRTALVSSAGSSTLFPEYGNESLDNPLEQGLVNVTVESRYYRAWGDYMETRTSGNVSYDHDAHTVTLTLVSPQEPRTVENAIASGSQSVVIQGGTDVDSYNSSEGPYVSGSPCPPGSNASVYVVEDLELSGDSTVCGDMYVDGDLDIGGGIVVRGDLIVNGDLTFGGGAGTVDADLIVATGTLDMAGGVTLQSDTVVGGTVSEGGGVTVTSDVRTGGRYLAGSGTLTDTGSVHAADDYVPANGQNVEGTVRTAGVYDDDSVYPNDGSATIVEGAAGPDLSDLERARDLTPPNFGSIDNEIDSKLAETTASNDNGDESGDIADVESGNCWGTCTLDAGSYALEEVDVGGDLVLNTTEGPVTLAVEGDFDVGGGGEIRVIGDGAVEVYVGGDAPISGRLVTASGRGDQVTIYGDSESSVSLSSATVYGVLYAPGNDEISMSGGSELYGAIVGTVTSARGGSVIHYDEALRSREAIDTTNDAYPELTYVHVSVNNVTVSSG</sequence>
<dbReference type="Pfam" id="PF23960">
    <property type="entry name" value="DUF7289"/>
    <property type="match status" value="1"/>
</dbReference>
<dbReference type="EMBL" id="JBHTAH010000001">
    <property type="protein sequence ID" value="MFC7068314.1"/>
    <property type="molecule type" value="Genomic_DNA"/>
</dbReference>
<reference evidence="3 4" key="1">
    <citation type="journal article" date="2019" name="Int. J. Syst. Evol. Microbiol.">
        <title>The Global Catalogue of Microorganisms (GCM) 10K type strain sequencing project: providing services to taxonomists for standard genome sequencing and annotation.</title>
        <authorList>
            <consortium name="The Broad Institute Genomics Platform"/>
            <consortium name="The Broad Institute Genome Sequencing Center for Infectious Disease"/>
            <person name="Wu L."/>
            <person name="Ma J."/>
        </authorList>
    </citation>
    <scope>NUCLEOTIDE SEQUENCE [LARGE SCALE GENOMIC DNA]</scope>
    <source>
        <strain evidence="3 4">DT31</strain>
    </source>
</reference>
<keyword evidence="1" id="KW-0472">Membrane</keyword>
<evidence type="ECO:0000313" key="3">
    <source>
        <dbReference type="EMBL" id="MFC7068314.1"/>
    </source>
</evidence>
<keyword evidence="1" id="KW-0812">Transmembrane</keyword>
<protein>
    <recommendedName>
        <fullName evidence="2">DUF7305 domain-containing protein</fullName>
    </recommendedName>
</protein>
<dbReference type="InterPro" id="IPR055713">
    <property type="entry name" value="DUF7289"/>
</dbReference>
<keyword evidence="4" id="KW-1185">Reference proteome</keyword>
<comment type="caution">
    <text evidence="3">The sequence shown here is derived from an EMBL/GenBank/DDBJ whole genome shotgun (WGS) entry which is preliminary data.</text>
</comment>
<proteinExistence type="predicted"/>
<evidence type="ECO:0000259" key="2">
    <source>
        <dbReference type="Pfam" id="PF23981"/>
    </source>
</evidence>
<dbReference type="AlphaFoldDB" id="A0ABD5W8M8"/>
<dbReference type="RefSeq" id="WP_284031562.1">
    <property type="nucleotide sequence ID" value="NZ_CP126154.1"/>
</dbReference>
<gene>
    <name evidence="3" type="ORF">ACFQL9_01560</name>
</gene>
<feature type="transmembrane region" description="Helical" evidence="1">
    <location>
        <begin position="15"/>
        <end position="36"/>
    </location>
</feature>
<evidence type="ECO:0000256" key="1">
    <source>
        <dbReference type="SAM" id="Phobius"/>
    </source>
</evidence>
<name>A0ABD5W8M8_9EURY</name>